<accession>A0A8C9BWV7</accession>
<keyword evidence="2" id="KW-1185">Reference proteome</keyword>
<reference evidence="1" key="2">
    <citation type="submission" date="2025-08" db="UniProtKB">
        <authorList>
            <consortium name="Ensembl"/>
        </authorList>
    </citation>
    <scope>IDENTIFICATION</scope>
</reference>
<evidence type="ECO:0000313" key="2">
    <source>
        <dbReference type="Proteomes" id="UP000694554"/>
    </source>
</evidence>
<name>A0A8C9BWV7_PHOSS</name>
<reference evidence="1" key="3">
    <citation type="submission" date="2025-09" db="UniProtKB">
        <authorList>
            <consortium name="Ensembl"/>
        </authorList>
    </citation>
    <scope>IDENTIFICATION</scope>
</reference>
<evidence type="ECO:0000313" key="1">
    <source>
        <dbReference type="Ensembl" id="ENSPSNP00000016407.1"/>
    </source>
</evidence>
<organism evidence="1 2">
    <name type="scientific">Phocoena sinus</name>
    <name type="common">Vaquita</name>
    <dbReference type="NCBI Taxonomy" id="42100"/>
    <lineage>
        <taxon>Eukaryota</taxon>
        <taxon>Metazoa</taxon>
        <taxon>Chordata</taxon>
        <taxon>Craniata</taxon>
        <taxon>Vertebrata</taxon>
        <taxon>Euteleostomi</taxon>
        <taxon>Mammalia</taxon>
        <taxon>Eutheria</taxon>
        <taxon>Laurasiatheria</taxon>
        <taxon>Artiodactyla</taxon>
        <taxon>Whippomorpha</taxon>
        <taxon>Cetacea</taxon>
        <taxon>Odontoceti</taxon>
        <taxon>Phocoenidae</taxon>
        <taxon>Phocoena</taxon>
    </lineage>
</organism>
<reference evidence="1" key="1">
    <citation type="submission" date="2019-08" db="EMBL/GenBank/DDBJ databases">
        <title>Phocoena sinus (Vaquita) genome, mPhoSin1, primary haplotype.</title>
        <authorList>
            <person name="Morin P."/>
            <person name="Mountcastle J."/>
            <person name="Fungtammasan C."/>
            <person name="Rhie A."/>
            <person name="Rojas-Bracho L."/>
            <person name="Smith C.R."/>
            <person name="Taylor B.L."/>
            <person name="Gulland F.M.D."/>
            <person name="Musser W."/>
            <person name="Houck M."/>
            <person name="Haase B."/>
            <person name="Paez S."/>
            <person name="Howe K."/>
            <person name="Torrance J."/>
            <person name="Formenti G."/>
            <person name="Phillippy A."/>
            <person name="Ryder O."/>
            <person name="Jarvis E.D."/>
            <person name="Fedrigo O."/>
        </authorList>
    </citation>
    <scope>NUCLEOTIDE SEQUENCE [LARGE SCALE GENOMIC DNA]</scope>
</reference>
<dbReference type="Proteomes" id="UP000694554">
    <property type="component" value="Chromosome 10"/>
</dbReference>
<proteinExistence type="predicted"/>
<dbReference type="Ensembl" id="ENSPSNT00000018511.1">
    <property type="protein sequence ID" value="ENSPSNP00000016407.1"/>
    <property type="gene ID" value="ENSPSNG00000012078.1"/>
</dbReference>
<protein>
    <submittedName>
        <fullName evidence="1">Uncharacterized protein</fullName>
    </submittedName>
</protein>
<sequence>MAAPIGFRFLALGFPAYPCGCYLQRPNGQVWRQWYFEETQACHLGIFPGSKKLVVATDKNEVAALNSQTG</sequence>
<dbReference type="GeneTree" id="ENSGT01110000271402"/>
<dbReference type="AlphaFoldDB" id="A0A8C9BWV7"/>